<evidence type="ECO:0000259" key="1">
    <source>
        <dbReference type="PROSITE" id="PS51673"/>
    </source>
</evidence>
<dbReference type="AlphaFoldDB" id="A0A8H7SUJ4"/>
<keyword evidence="3" id="KW-1185">Reference proteome</keyword>
<organism evidence="2 3">
    <name type="scientific">Thamnidium elegans</name>
    <dbReference type="NCBI Taxonomy" id="101142"/>
    <lineage>
        <taxon>Eukaryota</taxon>
        <taxon>Fungi</taxon>
        <taxon>Fungi incertae sedis</taxon>
        <taxon>Mucoromycota</taxon>
        <taxon>Mucoromycotina</taxon>
        <taxon>Mucoromycetes</taxon>
        <taxon>Mucorales</taxon>
        <taxon>Mucorineae</taxon>
        <taxon>Mucoraceae</taxon>
        <taxon>Thamnidium</taxon>
    </lineage>
</organism>
<comment type="caution">
    <text evidence="2">The sequence shown here is derived from an EMBL/GenBank/DDBJ whole genome shotgun (WGS) entry which is preliminary data.</text>
</comment>
<dbReference type="EMBL" id="JAEPRE010000035">
    <property type="protein sequence ID" value="KAG2235301.1"/>
    <property type="molecule type" value="Genomic_DNA"/>
</dbReference>
<accession>A0A8H7SUJ4</accession>
<dbReference type="PANTHER" id="PTHR31796">
    <property type="entry name" value="SUZ DOMAIN-CONTAINING PROTEIN 1"/>
    <property type="match status" value="1"/>
</dbReference>
<feature type="domain" description="SUZ" evidence="1">
    <location>
        <begin position="44"/>
        <end position="104"/>
    </location>
</feature>
<dbReference type="InterPro" id="IPR039228">
    <property type="entry name" value="SZRD1"/>
</dbReference>
<protein>
    <recommendedName>
        <fullName evidence="1">SUZ domain-containing protein</fullName>
    </recommendedName>
</protein>
<dbReference type="PROSITE" id="PS51673">
    <property type="entry name" value="SUZ"/>
    <property type="match status" value="1"/>
</dbReference>
<dbReference type="PANTHER" id="PTHR31796:SF2">
    <property type="entry name" value="SUZ DOMAIN-CONTAINING PROTEIN 1"/>
    <property type="match status" value="1"/>
</dbReference>
<name>A0A8H7SUJ4_9FUNG</name>
<dbReference type="Pfam" id="PF12752">
    <property type="entry name" value="SUZ"/>
    <property type="match status" value="1"/>
</dbReference>
<dbReference type="OrthoDB" id="5373615at2759"/>
<evidence type="ECO:0000313" key="3">
    <source>
        <dbReference type="Proteomes" id="UP000613177"/>
    </source>
</evidence>
<dbReference type="InterPro" id="IPR024771">
    <property type="entry name" value="SUZ"/>
</dbReference>
<proteinExistence type="predicted"/>
<sequence>MSNDPWDDWETAADAGLIDCEKPKVSSTTASANQLLWENANKYATPTIIHANDAVHYKPELKILKRPEDAKSRKDIVAEKPVKAFADREKDYLEARRKIFEKFEIKK</sequence>
<evidence type="ECO:0000313" key="2">
    <source>
        <dbReference type="EMBL" id="KAG2235301.1"/>
    </source>
</evidence>
<gene>
    <name evidence="2" type="ORF">INT48_007932</name>
</gene>
<dbReference type="Proteomes" id="UP000613177">
    <property type="component" value="Unassembled WGS sequence"/>
</dbReference>
<reference evidence="2" key="1">
    <citation type="submission" date="2021-01" db="EMBL/GenBank/DDBJ databases">
        <title>Metabolic potential, ecology and presence of endohyphal bacteria is reflected in genomic diversity of Mucoromycotina.</title>
        <authorList>
            <person name="Muszewska A."/>
            <person name="Okrasinska A."/>
            <person name="Steczkiewicz K."/>
            <person name="Drgas O."/>
            <person name="Orlowska M."/>
            <person name="Perlinska-Lenart U."/>
            <person name="Aleksandrzak-Piekarczyk T."/>
            <person name="Szatraj K."/>
            <person name="Zielenkiewicz U."/>
            <person name="Pilsyk S."/>
            <person name="Malc E."/>
            <person name="Mieczkowski P."/>
            <person name="Kruszewska J.S."/>
            <person name="Biernat P."/>
            <person name="Pawlowska J."/>
        </authorList>
    </citation>
    <scope>NUCLEOTIDE SEQUENCE</scope>
    <source>
        <strain evidence="2">WA0000018081</strain>
    </source>
</reference>